<protein>
    <submittedName>
        <fullName evidence="8">Cache 3/Cache 2 fusion domain-containing protein</fullName>
    </submittedName>
</protein>
<dbReference type="CDD" id="cd18774">
    <property type="entry name" value="PDC2_HK_sensor"/>
    <property type="match status" value="1"/>
</dbReference>
<dbReference type="InterPro" id="IPR004089">
    <property type="entry name" value="MCPsignal_dom"/>
</dbReference>
<dbReference type="PANTHER" id="PTHR43531:SF14">
    <property type="entry name" value="METHYL-ACCEPTING CHEMOTAXIS PROTEIN I-RELATED"/>
    <property type="match status" value="1"/>
</dbReference>
<proteinExistence type="inferred from homology"/>
<keyword evidence="3" id="KW-0807">Transducer</keyword>
<dbReference type="PROSITE" id="PS50111">
    <property type="entry name" value="CHEMOTAXIS_TRANSDUC_2"/>
    <property type="match status" value="1"/>
</dbReference>
<gene>
    <name evidence="8" type="ORF">OVY01_07710</name>
</gene>
<dbReference type="Pfam" id="PF00672">
    <property type="entry name" value="HAMP"/>
    <property type="match status" value="1"/>
</dbReference>
<feature type="domain" description="Methyl-accepting transducer" evidence="6">
    <location>
        <begin position="410"/>
        <end position="639"/>
    </location>
</feature>
<dbReference type="InterPro" id="IPR033462">
    <property type="entry name" value="Cache_3-Cache_2"/>
</dbReference>
<organism evidence="8 9">
    <name type="scientific">Robbsia betulipollinis</name>
    <dbReference type="NCBI Taxonomy" id="2981849"/>
    <lineage>
        <taxon>Bacteria</taxon>
        <taxon>Pseudomonadati</taxon>
        <taxon>Pseudomonadota</taxon>
        <taxon>Betaproteobacteria</taxon>
        <taxon>Burkholderiales</taxon>
        <taxon>Burkholderiaceae</taxon>
        <taxon>Robbsia</taxon>
    </lineage>
</organism>
<dbReference type="PRINTS" id="PR00260">
    <property type="entry name" value="CHEMTRNSDUCR"/>
</dbReference>
<comment type="caution">
    <text evidence="8">The sequence shown here is derived from an EMBL/GenBank/DDBJ whole genome shotgun (WGS) entry which is preliminary data.</text>
</comment>
<keyword evidence="9" id="KW-1185">Reference proteome</keyword>
<dbReference type="Gene3D" id="1.10.287.950">
    <property type="entry name" value="Methyl-accepting chemotaxis protein"/>
    <property type="match status" value="1"/>
</dbReference>
<sequence length="654" mass="68581">MLTPNFRHMRVGTRFALLACLAAAAIVATFTIAVTHAAGEQVDAHAMSRIEHDDRAIASMVGQYDKAVRAEVTRSMTLFESFLPAPFALDASQPVDVAGAATPTLRAGATALNLDFAIPDTFLARSGAISTVFARRGDDLVRVTTSLKKQDGTRALGTVLDRQGAAYAQIMANRPYTGIAELFGKQYITQYKPLADAAGHIIGALFVGVDISAESVALLQDIRGMEVGGSGYYFVLDASAGPNRGTLLVHPGGVGQVADERVAPFAKMLEMHQGRLSFTADDSAHVASPDPKVHDGAKEIVFRSVPEWHWLVGGIAYRDDLLAELHALRNRYLLIGLLVIVMLVTVLLLAVRAMINRPLDAATQAATQLAAGDLSVRLATHRQDDVGRLMQAIDGVGGGLAQIVRQVRDASAEILGNTERIAAGGSDIASRVSSQAASLEQTAASMEEMTSMVQQNAANTLQADALAGAAADAARSGGETVRRMMATMGDIETSSRGIAEITSVIEGIAFQTNILALNAAVEAARAGEHGRGFAVVAAEVRALAQRSASAVREIDVLVAASAGKVASGYRSAEDANRTMTGIVEQVARVTALIGEIGVASREQSGGIEQVNQAVTQIGEATQQNAALVGDNEQATLALRDQAGRLSRAVAVFTV</sequence>
<dbReference type="EMBL" id="JAPMXC010000001">
    <property type="protein sequence ID" value="MCY0387118.1"/>
    <property type="molecule type" value="Genomic_DNA"/>
</dbReference>
<evidence type="ECO:0000259" key="6">
    <source>
        <dbReference type="PROSITE" id="PS50111"/>
    </source>
</evidence>
<dbReference type="Pfam" id="PF17201">
    <property type="entry name" value="Cache_3-Cache_2"/>
    <property type="match status" value="1"/>
</dbReference>
<dbReference type="SUPFAM" id="SSF103190">
    <property type="entry name" value="Sensory domain-like"/>
    <property type="match status" value="1"/>
</dbReference>
<dbReference type="RefSeq" id="WP_267846859.1">
    <property type="nucleotide sequence ID" value="NZ_JAPMXC010000001.1"/>
</dbReference>
<keyword evidence="1" id="KW-0488">Methylation</keyword>
<dbReference type="Proteomes" id="UP001082899">
    <property type="component" value="Unassembled WGS sequence"/>
</dbReference>
<feature type="chain" id="PRO_5045053285" evidence="5">
    <location>
        <begin position="38"/>
        <end position="654"/>
    </location>
</feature>
<feature type="transmembrane region" description="Helical" evidence="4">
    <location>
        <begin position="332"/>
        <end position="351"/>
    </location>
</feature>
<dbReference type="Gene3D" id="3.30.450.20">
    <property type="entry name" value="PAS domain"/>
    <property type="match status" value="1"/>
</dbReference>
<keyword evidence="4" id="KW-0472">Membrane</keyword>
<evidence type="ECO:0000256" key="1">
    <source>
        <dbReference type="ARBA" id="ARBA00022481"/>
    </source>
</evidence>
<dbReference type="PROSITE" id="PS50885">
    <property type="entry name" value="HAMP"/>
    <property type="match status" value="1"/>
</dbReference>
<dbReference type="InterPro" id="IPR004090">
    <property type="entry name" value="Chemotax_Me-accpt_rcpt"/>
</dbReference>
<dbReference type="SMART" id="SM00283">
    <property type="entry name" value="MA"/>
    <property type="match status" value="1"/>
</dbReference>
<evidence type="ECO:0000259" key="7">
    <source>
        <dbReference type="PROSITE" id="PS50885"/>
    </source>
</evidence>
<dbReference type="PANTHER" id="PTHR43531">
    <property type="entry name" value="PROTEIN ICFG"/>
    <property type="match status" value="1"/>
</dbReference>
<evidence type="ECO:0000313" key="8">
    <source>
        <dbReference type="EMBL" id="MCY0387118.1"/>
    </source>
</evidence>
<dbReference type="InterPro" id="IPR003660">
    <property type="entry name" value="HAMP_dom"/>
</dbReference>
<evidence type="ECO:0000256" key="2">
    <source>
        <dbReference type="ARBA" id="ARBA00029447"/>
    </source>
</evidence>
<name>A0ABT3ZKQ4_9BURK</name>
<evidence type="ECO:0000313" key="9">
    <source>
        <dbReference type="Proteomes" id="UP001082899"/>
    </source>
</evidence>
<dbReference type="InterPro" id="IPR051310">
    <property type="entry name" value="MCP_chemotaxis"/>
</dbReference>
<dbReference type="SUPFAM" id="SSF58104">
    <property type="entry name" value="Methyl-accepting chemotaxis protein (MCP) signaling domain"/>
    <property type="match status" value="1"/>
</dbReference>
<reference evidence="8" key="1">
    <citation type="submission" date="2022-11" db="EMBL/GenBank/DDBJ databases">
        <title>Robbsia betulipollinis sp. nov., isolated from pollen of birch (Betula pendula).</title>
        <authorList>
            <person name="Shi H."/>
            <person name="Ambika Manirajan B."/>
            <person name="Ratering S."/>
            <person name="Geissler-Plaum R."/>
            <person name="Schnell S."/>
        </authorList>
    </citation>
    <scope>NUCLEOTIDE SEQUENCE</scope>
    <source>
        <strain evidence="8">Bb-Pol-6</strain>
    </source>
</reference>
<evidence type="ECO:0000256" key="3">
    <source>
        <dbReference type="PROSITE-ProRule" id="PRU00284"/>
    </source>
</evidence>
<evidence type="ECO:0000256" key="5">
    <source>
        <dbReference type="SAM" id="SignalP"/>
    </source>
</evidence>
<feature type="signal peptide" evidence="5">
    <location>
        <begin position="1"/>
        <end position="37"/>
    </location>
</feature>
<keyword evidence="4" id="KW-0812">Transmembrane</keyword>
<keyword evidence="4" id="KW-1133">Transmembrane helix</keyword>
<feature type="domain" description="HAMP" evidence="7">
    <location>
        <begin position="353"/>
        <end position="405"/>
    </location>
</feature>
<keyword evidence="5" id="KW-0732">Signal</keyword>
<dbReference type="InterPro" id="IPR029151">
    <property type="entry name" value="Sensor-like_sf"/>
</dbReference>
<dbReference type="CDD" id="cd11386">
    <property type="entry name" value="MCP_signal"/>
    <property type="match status" value="1"/>
</dbReference>
<dbReference type="Pfam" id="PF00015">
    <property type="entry name" value="MCPsignal"/>
    <property type="match status" value="1"/>
</dbReference>
<dbReference type="SMART" id="SM00304">
    <property type="entry name" value="HAMP"/>
    <property type="match status" value="1"/>
</dbReference>
<accession>A0ABT3ZKQ4</accession>
<evidence type="ECO:0000256" key="4">
    <source>
        <dbReference type="SAM" id="Phobius"/>
    </source>
</evidence>
<comment type="similarity">
    <text evidence="2">Belongs to the methyl-accepting chemotaxis (MCP) protein family.</text>
</comment>